<dbReference type="CDD" id="cd05403">
    <property type="entry name" value="NT_KNTase_like"/>
    <property type="match status" value="1"/>
</dbReference>
<evidence type="ECO:0000256" key="3">
    <source>
        <dbReference type="ARBA" id="ARBA00022679"/>
    </source>
</evidence>
<evidence type="ECO:0000256" key="1">
    <source>
        <dbReference type="ARBA" id="ARBA00001946"/>
    </source>
</evidence>
<dbReference type="Proteomes" id="UP000463961">
    <property type="component" value="Chromosome"/>
</dbReference>
<keyword evidence="8" id="KW-0460">Magnesium</keyword>
<evidence type="ECO:0000313" key="10">
    <source>
        <dbReference type="EMBL" id="BBU69272.1"/>
    </source>
</evidence>
<dbReference type="GO" id="GO:0046872">
    <property type="term" value="F:metal ion binding"/>
    <property type="evidence" value="ECO:0007669"/>
    <property type="project" value="UniProtKB-KW"/>
</dbReference>
<keyword evidence="6" id="KW-0547">Nucleotide-binding</keyword>
<dbReference type="AlphaFoldDB" id="A0A679HWL8"/>
<reference evidence="11" key="1">
    <citation type="submission" date="2020-01" db="EMBL/GenBank/DDBJ databases">
        <title>Phosphoaccumulans saitamaens gen. nov., sp. nov., a polyphosphate accumulating bacterium isolated from surface river water.</title>
        <authorList>
            <person name="Watanabe K."/>
            <person name="Suda W."/>
        </authorList>
    </citation>
    <scope>NUCLEOTIDE SEQUENCE [LARGE SCALE GENOMIC DNA]</scope>
    <source>
        <strain evidence="11">ICHIAU1</strain>
    </source>
</reference>
<evidence type="ECO:0000256" key="9">
    <source>
        <dbReference type="ARBA" id="ARBA00038276"/>
    </source>
</evidence>
<dbReference type="RefSeq" id="WP_162050018.1">
    <property type="nucleotide sequence ID" value="NZ_AP019011.1"/>
</dbReference>
<keyword evidence="11" id="KW-1185">Reference proteome</keyword>
<keyword evidence="2" id="KW-1277">Toxin-antitoxin system</keyword>
<evidence type="ECO:0000256" key="5">
    <source>
        <dbReference type="ARBA" id="ARBA00022723"/>
    </source>
</evidence>
<accession>A0A679HWL8</accession>
<keyword evidence="5" id="KW-0479">Metal-binding</keyword>
<dbReference type="InterPro" id="IPR043519">
    <property type="entry name" value="NT_sf"/>
</dbReference>
<proteinExistence type="inferred from homology"/>
<dbReference type="PANTHER" id="PTHR33571:SF12">
    <property type="entry name" value="BSL3053 PROTEIN"/>
    <property type="match status" value="1"/>
</dbReference>
<evidence type="ECO:0000256" key="4">
    <source>
        <dbReference type="ARBA" id="ARBA00022695"/>
    </source>
</evidence>
<gene>
    <name evidence="10" type="ORF">ICHIAU1_15550</name>
</gene>
<evidence type="ECO:0000256" key="7">
    <source>
        <dbReference type="ARBA" id="ARBA00022840"/>
    </source>
</evidence>
<evidence type="ECO:0000256" key="8">
    <source>
        <dbReference type="ARBA" id="ARBA00022842"/>
    </source>
</evidence>
<dbReference type="EMBL" id="AP022345">
    <property type="protein sequence ID" value="BBU69272.1"/>
    <property type="molecule type" value="Genomic_DNA"/>
</dbReference>
<dbReference type="Gene3D" id="3.30.460.10">
    <property type="entry name" value="Beta Polymerase, domain 2"/>
    <property type="match status" value="1"/>
</dbReference>
<keyword evidence="7" id="KW-0067">ATP-binding</keyword>
<name>A0A679HWL8_9RHOO</name>
<dbReference type="OrthoDB" id="561385at2"/>
<evidence type="ECO:0000313" key="11">
    <source>
        <dbReference type="Proteomes" id="UP000463961"/>
    </source>
</evidence>
<keyword evidence="4" id="KW-0548">Nucleotidyltransferase</keyword>
<dbReference type="InterPro" id="IPR052038">
    <property type="entry name" value="Type-VII_TA_antitoxin"/>
</dbReference>
<comment type="similarity">
    <text evidence="9">Belongs to the MntA antitoxin family.</text>
</comment>
<dbReference type="PANTHER" id="PTHR33571">
    <property type="entry name" value="SSL8005 PROTEIN"/>
    <property type="match status" value="1"/>
</dbReference>
<dbReference type="GO" id="GO:0005524">
    <property type="term" value="F:ATP binding"/>
    <property type="evidence" value="ECO:0007669"/>
    <property type="project" value="UniProtKB-KW"/>
</dbReference>
<organism evidence="10 11">
    <name type="scientific">Fluviibacter phosphoraccumulans</name>
    <dbReference type="NCBI Taxonomy" id="1751046"/>
    <lineage>
        <taxon>Bacteria</taxon>
        <taxon>Pseudomonadati</taxon>
        <taxon>Pseudomonadota</taxon>
        <taxon>Betaproteobacteria</taxon>
        <taxon>Rhodocyclales</taxon>
        <taxon>Fluviibacteraceae</taxon>
        <taxon>Fluviibacter</taxon>
    </lineage>
</organism>
<protein>
    <submittedName>
        <fullName evidence="10">Nucleotidyltransferase</fullName>
    </submittedName>
</protein>
<evidence type="ECO:0000256" key="2">
    <source>
        <dbReference type="ARBA" id="ARBA00022649"/>
    </source>
</evidence>
<keyword evidence="3 10" id="KW-0808">Transferase</keyword>
<sequence>MKPSDALQAHRELIRTVVERYRAKNPRVFGSVLHGIDKEGSDLDLLVEPTQGATLFDLGAIQIELEERLGVPVDVLVPKDLPIRFRDVVLREALPV</sequence>
<dbReference type="InterPro" id="IPR002934">
    <property type="entry name" value="Polymerase_NTP_transf_dom"/>
</dbReference>
<dbReference type="Pfam" id="PF01909">
    <property type="entry name" value="NTP_transf_2"/>
    <property type="match status" value="1"/>
</dbReference>
<comment type="cofactor">
    <cofactor evidence="1">
        <name>Mg(2+)</name>
        <dbReference type="ChEBI" id="CHEBI:18420"/>
    </cofactor>
</comment>
<dbReference type="GO" id="GO:0016779">
    <property type="term" value="F:nucleotidyltransferase activity"/>
    <property type="evidence" value="ECO:0007669"/>
    <property type="project" value="UniProtKB-KW"/>
</dbReference>
<dbReference type="SUPFAM" id="SSF81301">
    <property type="entry name" value="Nucleotidyltransferase"/>
    <property type="match status" value="1"/>
</dbReference>
<evidence type="ECO:0000256" key="6">
    <source>
        <dbReference type="ARBA" id="ARBA00022741"/>
    </source>
</evidence>